<name>A0ACD5CBU5_9SPHI</name>
<sequence length="82" mass="9276">MSTGLFSILAELVQLKRTISIPEDPIQLKRTILTPADLIQLQQPNSYANPIVPILGVRLDAISRTFVFQLHITAYTNNLWMI</sequence>
<accession>A0ACD5CBU5</accession>
<evidence type="ECO:0000313" key="1">
    <source>
        <dbReference type="EMBL" id="WZN58005.1"/>
    </source>
</evidence>
<protein>
    <submittedName>
        <fullName evidence="1">Uncharacterized protein</fullName>
    </submittedName>
</protein>
<evidence type="ECO:0000313" key="2">
    <source>
        <dbReference type="Proteomes" id="UP001485301"/>
    </source>
</evidence>
<dbReference type="EMBL" id="CP151087">
    <property type="protein sequence ID" value="WZN58005.1"/>
    <property type="molecule type" value="Genomic_DNA"/>
</dbReference>
<keyword evidence="2" id="KW-1185">Reference proteome</keyword>
<proteinExistence type="predicted"/>
<organism evidence="1 2">
    <name type="scientific">Sphingobacterium thalpophilum</name>
    <dbReference type="NCBI Taxonomy" id="259"/>
    <lineage>
        <taxon>Bacteria</taxon>
        <taxon>Pseudomonadati</taxon>
        <taxon>Bacteroidota</taxon>
        <taxon>Sphingobacteriia</taxon>
        <taxon>Sphingobacteriales</taxon>
        <taxon>Sphingobacteriaceae</taxon>
        <taxon>Sphingobacterium</taxon>
    </lineage>
</organism>
<dbReference type="Proteomes" id="UP001485301">
    <property type="component" value="Chromosome"/>
</dbReference>
<gene>
    <name evidence="1" type="ORF">AACH28_10770</name>
</gene>
<reference evidence="1" key="1">
    <citation type="submission" date="2024-04" db="EMBL/GenBank/DDBJ databases">
        <title>Complete genome sequence of Sphingobacterium thalpophiium BAA-1094.</title>
        <authorList>
            <person name="Adaikpoh B.I."/>
        </authorList>
    </citation>
    <scope>NUCLEOTIDE SEQUENCE</scope>
    <source>
        <strain evidence="1">BAA-1094</strain>
    </source>
</reference>